<dbReference type="AlphaFoldDB" id="A0A1S1X2T3"/>
<comment type="caution">
    <text evidence="11">The sequence shown here is derived from an EMBL/GenBank/DDBJ whole genome shotgun (WGS) entry which is preliminary data.</text>
</comment>
<keyword evidence="3 9" id="KW-0812">Transmembrane</keyword>
<evidence type="ECO:0000256" key="8">
    <source>
        <dbReference type="PROSITE-ProRule" id="PRU00284"/>
    </source>
</evidence>
<dbReference type="OrthoDB" id="8555762at2"/>
<organism evidence="11 13">
    <name type="scientific">Chromobacterium sphagni</name>
    <dbReference type="NCBI Taxonomy" id="1903179"/>
    <lineage>
        <taxon>Bacteria</taxon>
        <taxon>Pseudomonadati</taxon>
        <taxon>Pseudomonadota</taxon>
        <taxon>Betaproteobacteria</taxon>
        <taxon>Neisseriales</taxon>
        <taxon>Chromobacteriaceae</taxon>
        <taxon>Chromobacterium</taxon>
    </lineage>
</organism>
<feature type="domain" description="Methyl-accepting transducer" evidence="10">
    <location>
        <begin position="274"/>
        <end position="510"/>
    </location>
</feature>
<evidence type="ECO:0000259" key="10">
    <source>
        <dbReference type="PROSITE" id="PS50111"/>
    </source>
</evidence>
<dbReference type="Gene3D" id="1.10.287.950">
    <property type="entry name" value="Methyl-accepting chemotaxis protein"/>
    <property type="match status" value="1"/>
</dbReference>
<reference evidence="13 14" key="1">
    <citation type="submission" date="2016-09" db="EMBL/GenBank/DDBJ databases">
        <title>Chromobacterium muskegensis sp. nov., an insecticidal bacterium isolated from Sphagnum bogs.</title>
        <authorList>
            <person name="Sparks M.E."/>
            <person name="Blackburn M.B."/>
            <person name="Gundersen-Rindal D.E."/>
            <person name="Mitchell A."/>
            <person name="Farrar R."/>
            <person name="Kuhar D."/>
        </authorList>
    </citation>
    <scope>NUCLEOTIDE SEQUENCE [LARGE SCALE GENOMIC DNA]</scope>
    <source>
        <strain evidence="12 14">14B-1</strain>
        <strain evidence="11 13">37-2</strain>
    </source>
</reference>
<keyword evidence="5 9" id="KW-0472">Membrane</keyword>
<evidence type="ECO:0000256" key="6">
    <source>
        <dbReference type="ARBA" id="ARBA00023224"/>
    </source>
</evidence>
<evidence type="ECO:0000256" key="5">
    <source>
        <dbReference type="ARBA" id="ARBA00023136"/>
    </source>
</evidence>
<dbReference type="RefSeq" id="WP_071114296.1">
    <property type="nucleotide sequence ID" value="NZ_MKCT01000061.1"/>
</dbReference>
<dbReference type="SMART" id="SM00283">
    <property type="entry name" value="MA"/>
    <property type="match status" value="1"/>
</dbReference>
<evidence type="ECO:0000256" key="2">
    <source>
        <dbReference type="ARBA" id="ARBA00022475"/>
    </source>
</evidence>
<dbReference type="Pfam" id="PF00015">
    <property type="entry name" value="MCPsignal"/>
    <property type="match status" value="1"/>
</dbReference>
<proteinExistence type="inferred from homology"/>
<dbReference type="EMBL" id="MKCT01000061">
    <property type="protein sequence ID" value="OHX18083.1"/>
    <property type="molecule type" value="Genomic_DNA"/>
</dbReference>
<dbReference type="GO" id="GO:0007165">
    <property type="term" value="P:signal transduction"/>
    <property type="evidence" value="ECO:0007669"/>
    <property type="project" value="UniProtKB-KW"/>
</dbReference>
<evidence type="ECO:0000313" key="11">
    <source>
        <dbReference type="EMBL" id="OHX13708.1"/>
    </source>
</evidence>
<dbReference type="Pfam" id="PF17200">
    <property type="entry name" value="sCache_2"/>
    <property type="match status" value="1"/>
</dbReference>
<accession>A0A1S1X2T3</accession>
<evidence type="ECO:0000256" key="1">
    <source>
        <dbReference type="ARBA" id="ARBA00004651"/>
    </source>
</evidence>
<evidence type="ECO:0000313" key="13">
    <source>
        <dbReference type="Proteomes" id="UP000180088"/>
    </source>
</evidence>
<sequence>MANAAGMSLKTRLFGLMALVVLVVCALGAASVLNQRQTMMQDRQDKVRNLVESAVTLVSTYEQLAQSGKISETDAKRAVSKVLSSMHYDKREYFFSYDSDWNYVAHGAKPELIGKNLAGVKDANGVELLGLFRDAISSPAGGGFAEYVWSKPGFDQPQPKLSYVTTTPRWHWVVGTGIYLDDVAAAFHKQLLWLGGVLALALLVLLGLGGMVLRNVLGQLGADPLETVAVVKRIASGQLAEPVELKAGDQTSLMAAVSGMQEELRHLVRDIIADANQLSQASSEVTGEAAAVGKGSEQQSEAATAMAASIEQLTVSVNHIADRSQDARDLAGESGTRSKSGSAVIAEAVSEMRRINEAVDQTSGIITSLADKTETISSIMQVIRDIADQTNLLALNAAIEAARAGELGRGFAVVADEVRKLSERTAQATQEIAAMIQDVQQGAQNSRSSMEEAVSRVKAGLGLAEQAGEEISRIQDSANGVIAVVGDISFALQEQSVASQTIAQHVEQIAHSASSNAAASQSASRAIHNMDQLASNLRQLVSRFSVGERR</sequence>
<dbReference type="SUPFAM" id="SSF58104">
    <property type="entry name" value="Methyl-accepting chemotaxis protein (MCP) signaling domain"/>
    <property type="match status" value="1"/>
</dbReference>
<dbReference type="Proteomes" id="UP000180280">
    <property type="component" value="Unassembled WGS sequence"/>
</dbReference>
<comment type="subcellular location">
    <subcellularLocation>
        <location evidence="1">Cell membrane</location>
        <topology evidence="1">Multi-pass membrane protein</topology>
    </subcellularLocation>
</comment>
<evidence type="ECO:0000256" key="7">
    <source>
        <dbReference type="ARBA" id="ARBA00029447"/>
    </source>
</evidence>
<dbReference type="CDD" id="cd11386">
    <property type="entry name" value="MCP_signal"/>
    <property type="match status" value="1"/>
</dbReference>
<comment type="similarity">
    <text evidence="7">Belongs to the methyl-accepting chemotaxis (MCP) protein family.</text>
</comment>
<evidence type="ECO:0000256" key="9">
    <source>
        <dbReference type="SAM" id="Phobius"/>
    </source>
</evidence>
<feature type="transmembrane region" description="Helical" evidence="9">
    <location>
        <begin position="191"/>
        <end position="213"/>
    </location>
</feature>
<keyword evidence="2" id="KW-1003">Cell membrane</keyword>
<dbReference type="PANTHER" id="PTHR32089">
    <property type="entry name" value="METHYL-ACCEPTING CHEMOTAXIS PROTEIN MCPB"/>
    <property type="match status" value="1"/>
</dbReference>
<dbReference type="EMBL" id="MKCS01000001">
    <property type="protein sequence ID" value="OHX13708.1"/>
    <property type="molecule type" value="Genomic_DNA"/>
</dbReference>
<evidence type="ECO:0000256" key="4">
    <source>
        <dbReference type="ARBA" id="ARBA00022989"/>
    </source>
</evidence>
<dbReference type="InterPro" id="IPR004089">
    <property type="entry name" value="MCPsignal_dom"/>
</dbReference>
<dbReference type="STRING" id="1903179.BI347_09410"/>
<dbReference type="PROSITE" id="PS50111">
    <property type="entry name" value="CHEMOTAXIS_TRANSDUC_2"/>
    <property type="match status" value="1"/>
</dbReference>
<dbReference type="Gene3D" id="3.30.450.20">
    <property type="entry name" value="PAS domain"/>
    <property type="match status" value="1"/>
</dbReference>
<dbReference type="PANTHER" id="PTHR32089:SF112">
    <property type="entry name" value="LYSOZYME-LIKE PROTEIN-RELATED"/>
    <property type="match status" value="1"/>
</dbReference>
<dbReference type="GO" id="GO:0005886">
    <property type="term" value="C:plasma membrane"/>
    <property type="evidence" value="ECO:0007669"/>
    <property type="project" value="UniProtKB-SubCell"/>
</dbReference>
<protein>
    <submittedName>
        <fullName evidence="11">Chemotaxis protein</fullName>
    </submittedName>
</protein>
<dbReference type="SMART" id="SM01049">
    <property type="entry name" value="Cache_2"/>
    <property type="match status" value="1"/>
</dbReference>
<name>A0A1S1X2T3_9NEIS</name>
<keyword evidence="4 9" id="KW-1133">Transmembrane helix</keyword>
<dbReference type="Proteomes" id="UP000180088">
    <property type="component" value="Unassembled WGS sequence"/>
</dbReference>
<gene>
    <name evidence="12" type="ORF">BI344_11125</name>
    <name evidence="11" type="ORF">BI347_09410</name>
</gene>
<dbReference type="FunFam" id="1.10.287.950:FF:000001">
    <property type="entry name" value="Methyl-accepting chemotaxis sensory transducer"/>
    <property type="match status" value="1"/>
</dbReference>
<keyword evidence="6 8" id="KW-0807">Transducer</keyword>
<evidence type="ECO:0000256" key="3">
    <source>
        <dbReference type="ARBA" id="ARBA00022692"/>
    </source>
</evidence>
<dbReference type="InterPro" id="IPR033480">
    <property type="entry name" value="sCache_2"/>
</dbReference>
<keyword evidence="14" id="KW-1185">Reference proteome</keyword>
<evidence type="ECO:0000313" key="14">
    <source>
        <dbReference type="Proteomes" id="UP000180280"/>
    </source>
</evidence>
<dbReference type="GO" id="GO:0006935">
    <property type="term" value="P:chemotaxis"/>
    <property type="evidence" value="ECO:0007669"/>
    <property type="project" value="UniProtKB-ARBA"/>
</dbReference>
<evidence type="ECO:0000313" key="12">
    <source>
        <dbReference type="EMBL" id="OHX18083.1"/>
    </source>
</evidence>